<evidence type="ECO:0000256" key="1">
    <source>
        <dbReference type="PROSITE-ProRule" id="PRU00497"/>
    </source>
</evidence>
<name>A0A8X6UG89_NEPPI</name>
<keyword evidence="1" id="KW-0193">Cuticle</keyword>
<comment type="caution">
    <text evidence="3">The sequence shown here is derived from an EMBL/GenBank/DDBJ whole genome shotgun (WGS) entry which is preliminary data.</text>
</comment>
<dbReference type="Proteomes" id="UP000887013">
    <property type="component" value="Unassembled WGS sequence"/>
</dbReference>
<accession>A0A8X6UG89</accession>
<evidence type="ECO:0000313" key="4">
    <source>
        <dbReference type="Proteomes" id="UP000887013"/>
    </source>
</evidence>
<proteinExistence type="predicted"/>
<dbReference type="AlphaFoldDB" id="A0A8X6UG89"/>
<protein>
    <submittedName>
        <fullName evidence="3">Cuticle protein 10.9</fullName>
    </submittedName>
</protein>
<feature type="non-terminal residue" evidence="3">
    <location>
        <position position="1"/>
    </location>
</feature>
<dbReference type="PANTHER" id="PTHR10380">
    <property type="entry name" value="CUTICLE PROTEIN"/>
    <property type="match status" value="1"/>
</dbReference>
<gene>
    <name evidence="3" type="primary">NCL1_37631</name>
    <name evidence="3" type="ORF">NPIL_469401</name>
</gene>
<dbReference type="Pfam" id="PF00379">
    <property type="entry name" value="Chitin_bind_4"/>
    <property type="match status" value="1"/>
</dbReference>
<evidence type="ECO:0000313" key="3">
    <source>
        <dbReference type="EMBL" id="GFU14069.1"/>
    </source>
</evidence>
<dbReference type="PANTHER" id="PTHR10380:SF235">
    <property type="entry name" value="CUTICULAR PROTEIN 73D, ISOFORM B"/>
    <property type="match status" value="1"/>
</dbReference>
<dbReference type="GO" id="GO:0008010">
    <property type="term" value="F:structural constituent of chitin-based larval cuticle"/>
    <property type="evidence" value="ECO:0007669"/>
    <property type="project" value="TreeGrafter"/>
</dbReference>
<dbReference type="InterPro" id="IPR050468">
    <property type="entry name" value="Cuticle_Struct_Prot"/>
</dbReference>
<feature type="signal peptide" evidence="2">
    <location>
        <begin position="1"/>
        <end position="32"/>
    </location>
</feature>
<dbReference type="EMBL" id="BMAW01125789">
    <property type="protein sequence ID" value="GFU14069.1"/>
    <property type="molecule type" value="Genomic_DNA"/>
</dbReference>
<feature type="chain" id="PRO_5036484452" evidence="2">
    <location>
        <begin position="33"/>
        <end position="161"/>
    </location>
</feature>
<reference evidence="3" key="1">
    <citation type="submission" date="2020-08" db="EMBL/GenBank/DDBJ databases">
        <title>Multicomponent nature underlies the extraordinary mechanical properties of spider dragline silk.</title>
        <authorList>
            <person name="Kono N."/>
            <person name="Nakamura H."/>
            <person name="Mori M."/>
            <person name="Yoshida Y."/>
            <person name="Ohtoshi R."/>
            <person name="Malay A.D."/>
            <person name="Moran D.A.P."/>
            <person name="Tomita M."/>
            <person name="Numata K."/>
            <person name="Arakawa K."/>
        </authorList>
    </citation>
    <scope>NUCLEOTIDE SEQUENCE</scope>
</reference>
<keyword evidence="2" id="KW-0732">Signal</keyword>
<organism evidence="3 4">
    <name type="scientific">Nephila pilipes</name>
    <name type="common">Giant wood spider</name>
    <name type="synonym">Nephila maculata</name>
    <dbReference type="NCBI Taxonomy" id="299642"/>
    <lineage>
        <taxon>Eukaryota</taxon>
        <taxon>Metazoa</taxon>
        <taxon>Ecdysozoa</taxon>
        <taxon>Arthropoda</taxon>
        <taxon>Chelicerata</taxon>
        <taxon>Arachnida</taxon>
        <taxon>Araneae</taxon>
        <taxon>Araneomorphae</taxon>
        <taxon>Entelegynae</taxon>
        <taxon>Araneoidea</taxon>
        <taxon>Nephilidae</taxon>
        <taxon>Nephila</taxon>
    </lineage>
</organism>
<sequence length="161" mass="17166">HLSCTPPQVSHLKMSPIQVALFVLAILAVALAGPAVPTSPLLAIQELPRPYEFGYEFGDGLGMTQHRREVSDGTGAVKGGYGYTDPLGVYRNVEYTAGKDGYKAVIRSNEPGTSNHAVGDAVYVVELPPPAVVAQGLRAGLPKLTLLTRKDTLACEFDLIY</sequence>
<dbReference type="GO" id="GO:0062129">
    <property type="term" value="C:chitin-based extracellular matrix"/>
    <property type="evidence" value="ECO:0007669"/>
    <property type="project" value="TreeGrafter"/>
</dbReference>
<keyword evidence="4" id="KW-1185">Reference proteome</keyword>
<dbReference type="OrthoDB" id="6358661at2759"/>
<evidence type="ECO:0000256" key="2">
    <source>
        <dbReference type="SAM" id="SignalP"/>
    </source>
</evidence>
<dbReference type="PROSITE" id="PS51155">
    <property type="entry name" value="CHIT_BIND_RR_2"/>
    <property type="match status" value="1"/>
</dbReference>
<dbReference type="InterPro" id="IPR000618">
    <property type="entry name" value="Insect_cuticle"/>
</dbReference>